<proteinExistence type="predicted"/>
<keyword evidence="2" id="KW-1185">Reference proteome</keyword>
<name>A0ABS2DA36_9SPHN</name>
<dbReference type="RefSeq" id="WP_204199912.1">
    <property type="nucleotide sequence ID" value="NZ_JAFEMC010000005.1"/>
</dbReference>
<sequence length="59" mass="6120">MGTQRDAEPPNSAAYPTCWSVADLHGVAPVATVGVPSQISNAIARTDVVDRAAAWNEAI</sequence>
<evidence type="ECO:0000313" key="2">
    <source>
        <dbReference type="Proteomes" id="UP000763641"/>
    </source>
</evidence>
<protein>
    <submittedName>
        <fullName evidence="1">Uncharacterized protein</fullName>
    </submittedName>
</protein>
<gene>
    <name evidence="1" type="ORF">ILT43_15625</name>
</gene>
<organism evidence="1 2">
    <name type="scientific">Sphingomonas longa</name>
    <dbReference type="NCBI Taxonomy" id="2778730"/>
    <lineage>
        <taxon>Bacteria</taxon>
        <taxon>Pseudomonadati</taxon>
        <taxon>Pseudomonadota</taxon>
        <taxon>Alphaproteobacteria</taxon>
        <taxon>Sphingomonadales</taxon>
        <taxon>Sphingomonadaceae</taxon>
        <taxon>Sphingomonas</taxon>
    </lineage>
</organism>
<comment type="caution">
    <text evidence="1">The sequence shown here is derived from an EMBL/GenBank/DDBJ whole genome shotgun (WGS) entry which is preliminary data.</text>
</comment>
<accession>A0ABS2DA36</accession>
<reference evidence="1 2" key="1">
    <citation type="submission" date="2020-12" db="EMBL/GenBank/DDBJ databases">
        <title>Sphingomonas sp.</title>
        <authorList>
            <person name="Kim M.K."/>
        </authorList>
    </citation>
    <scope>NUCLEOTIDE SEQUENCE [LARGE SCALE GENOMIC DNA]</scope>
    <source>
        <strain evidence="1 2">BT552</strain>
    </source>
</reference>
<dbReference type="EMBL" id="JAFEMC010000005">
    <property type="protein sequence ID" value="MBM6577812.1"/>
    <property type="molecule type" value="Genomic_DNA"/>
</dbReference>
<evidence type="ECO:0000313" key="1">
    <source>
        <dbReference type="EMBL" id="MBM6577812.1"/>
    </source>
</evidence>
<dbReference type="Proteomes" id="UP000763641">
    <property type="component" value="Unassembled WGS sequence"/>
</dbReference>